<gene>
    <name evidence="2" type="ORF">GCM10011340_16860</name>
</gene>
<keyword evidence="1" id="KW-1133">Transmembrane helix</keyword>
<keyword evidence="3" id="KW-1185">Reference proteome</keyword>
<sequence length="88" mass="9825">MNGTNEYSEYSKEELNAKLNKFKRLQKAITIAAILAAVVIVIVSYLRNAPQGYKMAPIFLIVGIGYPYLAFGGIKTKIQLELENRSKS</sequence>
<keyword evidence="1" id="KW-0472">Membrane</keyword>
<accession>A0ABQ3I7Q2</accession>
<dbReference type="Proteomes" id="UP000658258">
    <property type="component" value="Unassembled WGS sequence"/>
</dbReference>
<keyword evidence="1" id="KW-0812">Transmembrane</keyword>
<feature type="transmembrane region" description="Helical" evidence="1">
    <location>
        <begin position="52"/>
        <end position="71"/>
    </location>
</feature>
<dbReference type="RefSeq" id="WP_189629789.1">
    <property type="nucleotide sequence ID" value="NZ_BNAG01000002.1"/>
</dbReference>
<evidence type="ECO:0008006" key="4">
    <source>
        <dbReference type="Google" id="ProtNLM"/>
    </source>
</evidence>
<protein>
    <recommendedName>
        <fullName evidence="4">Redox-active disulfide protein 2</fullName>
    </recommendedName>
</protein>
<organism evidence="2 3">
    <name type="scientific">Roseivirga thermotolerans</name>
    <dbReference type="NCBI Taxonomy" id="1758176"/>
    <lineage>
        <taxon>Bacteria</taxon>
        <taxon>Pseudomonadati</taxon>
        <taxon>Bacteroidota</taxon>
        <taxon>Cytophagia</taxon>
        <taxon>Cytophagales</taxon>
        <taxon>Roseivirgaceae</taxon>
        <taxon>Roseivirga</taxon>
    </lineage>
</organism>
<feature type="transmembrane region" description="Helical" evidence="1">
    <location>
        <begin position="28"/>
        <end position="46"/>
    </location>
</feature>
<reference evidence="3" key="1">
    <citation type="journal article" date="2019" name="Int. J. Syst. Evol. Microbiol.">
        <title>The Global Catalogue of Microorganisms (GCM) 10K type strain sequencing project: providing services to taxonomists for standard genome sequencing and annotation.</title>
        <authorList>
            <consortium name="The Broad Institute Genomics Platform"/>
            <consortium name="The Broad Institute Genome Sequencing Center for Infectious Disease"/>
            <person name="Wu L."/>
            <person name="Ma J."/>
        </authorList>
    </citation>
    <scope>NUCLEOTIDE SEQUENCE [LARGE SCALE GENOMIC DNA]</scope>
    <source>
        <strain evidence="3">CGMCC 1.15111</strain>
    </source>
</reference>
<comment type="caution">
    <text evidence="2">The sequence shown here is derived from an EMBL/GenBank/DDBJ whole genome shotgun (WGS) entry which is preliminary data.</text>
</comment>
<evidence type="ECO:0000256" key="1">
    <source>
        <dbReference type="SAM" id="Phobius"/>
    </source>
</evidence>
<name>A0ABQ3I7Q2_9BACT</name>
<dbReference type="EMBL" id="BNAG01000002">
    <property type="protein sequence ID" value="GHE62325.1"/>
    <property type="molecule type" value="Genomic_DNA"/>
</dbReference>
<proteinExistence type="predicted"/>
<evidence type="ECO:0000313" key="2">
    <source>
        <dbReference type="EMBL" id="GHE62325.1"/>
    </source>
</evidence>
<evidence type="ECO:0000313" key="3">
    <source>
        <dbReference type="Proteomes" id="UP000658258"/>
    </source>
</evidence>